<organism evidence="1 2">
    <name type="scientific">Aquimarina atlantica</name>
    <dbReference type="NCBI Taxonomy" id="1317122"/>
    <lineage>
        <taxon>Bacteria</taxon>
        <taxon>Pseudomonadati</taxon>
        <taxon>Bacteroidota</taxon>
        <taxon>Flavobacteriia</taxon>
        <taxon>Flavobacteriales</taxon>
        <taxon>Flavobacteriaceae</taxon>
        <taxon>Aquimarina</taxon>
    </lineage>
</organism>
<dbReference type="OrthoDB" id="1164858at2"/>
<comment type="caution">
    <text evidence="1">The sequence shown here is derived from an EMBL/GenBank/DDBJ whole genome shotgun (WGS) entry which is preliminary data.</text>
</comment>
<gene>
    <name evidence="1" type="ORF">ATO12_24670</name>
</gene>
<dbReference type="Pfam" id="PF20329">
    <property type="entry name" value="DUF6624"/>
    <property type="match status" value="1"/>
</dbReference>
<proteinExistence type="predicted"/>
<evidence type="ECO:0008006" key="3">
    <source>
        <dbReference type="Google" id="ProtNLM"/>
    </source>
</evidence>
<dbReference type="STRING" id="1317122.ATO12_24670"/>
<evidence type="ECO:0000313" key="2">
    <source>
        <dbReference type="Proteomes" id="UP000023541"/>
    </source>
</evidence>
<dbReference type="NCBIfam" id="NF047558">
    <property type="entry name" value="TPR_END_plus"/>
    <property type="match status" value="1"/>
</dbReference>
<dbReference type="PROSITE" id="PS51257">
    <property type="entry name" value="PROKAR_LIPOPROTEIN"/>
    <property type="match status" value="1"/>
</dbReference>
<evidence type="ECO:0000313" key="1">
    <source>
        <dbReference type="EMBL" id="EZH72134.1"/>
    </source>
</evidence>
<sequence length="339" mass="39194">MKKIIFLFVLVLVFSCKQPKKEITTEVSAKELTVEEKAQYTVLKNEAWKLYQSKNYLQSAKKYSEAFGISEYNGNTTDMYNAACSWALAKEVDSAFVHLSRIAERGEYSNYNHITTDSDLSILHSDKRWDQVLALVKANKEKAEINFDKPLVALLDTIRQDDQGPRRQINEIIEKYGRDSDELKQHWKKIAAKDSINLIKVKKILEERGWPGKDIIGKRGNMTLFLVIQHADLKVQEKYLPMIKEAVKKGNIRPGSLALLEDRIAIRKGNQQIYGSQIGRDEETGAYYIYPLLDPDHVDKRRAEVGLGPLQDYVSRWDITWDPEKYKQQLPDLEKKLEK</sequence>
<dbReference type="Proteomes" id="UP000023541">
    <property type="component" value="Unassembled WGS sequence"/>
</dbReference>
<dbReference type="EMBL" id="AQRA01000009">
    <property type="protein sequence ID" value="EZH72134.1"/>
    <property type="molecule type" value="Genomic_DNA"/>
</dbReference>
<accession>A0A023BQD7</accession>
<dbReference type="RefSeq" id="WP_051575970.1">
    <property type="nucleotide sequence ID" value="NZ_AQRA01000009.1"/>
</dbReference>
<reference evidence="1 2" key="1">
    <citation type="submission" date="2014-04" db="EMBL/GenBank/DDBJ databases">
        <title>Aquimarina sp. 22II-S11-z7 Genome Sequencing.</title>
        <authorList>
            <person name="Lai Q."/>
        </authorList>
    </citation>
    <scope>NUCLEOTIDE SEQUENCE [LARGE SCALE GENOMIC DNA]</scope>
    <source>
        <strain evidence="1 2">22II-S11-z7</strain>
    </source>
</reference>
<dbReference type="eggNOG" id="COG2259">
    <property type="taxonomic scope" value="Bacteria"/>
</dbReference>
<name>A0A023BQD7_9FLAO</name>
<dbReference type="InterPro" id="IPR046732">
    <property type="entry name" value="DUF6624"/>
</dbReference>
<keyword evidence="2" id="KW-1185">Reference proteome</keyword>
<protein>
    <recommendedName>
        <fullName evidence="3">Lipoprotein</fullName>
    </recommendedName>
</protein>
<dbReference type="AlphaFoldDB" id="A0A023BQD7"/>